<accession>A0A975F3B5</accession>
<dbReference type="SUPFAM" id="SSF63411">
    <property type="entry name" value="LuxS/MPP-like metallohydrolase"/>
    <property type="match status" value="2"/>
</dbReference>
<reference evidence="2 3" key="1">
    <citation type="journal article" date="2021" name="Microbiol. Resour. Announc.">
        <title>Complete Genome Sequences of Three Human Oral Treponema parvum Isolates.</title>
        <authorList>
            <person name="Zeng H."/>
            <person name="Watt R.M."/>
        </authorList>
    </citation>
    <scope>NUCLEOTIDE SEQUENCE [LARGE SCALE GENOMIC DNA]</scope>
    <source>
        <strain evidence="2 3">ATCC 700770</strain>
    </source>
</reference>
<name>A0A975F3B5_9SPIR</name>
<evidence type="ECO:0000256" key="1">
    <source>
        <dbReference type="SAM" id="MobiDB-lite"/>
    </source>
</evidence>
<dbReference type="InterPro" id="IPR011249">
    <property type="entry name" value="Metalloenz_LuxS/M16"/>
</dbReference>
<feature type="region of interest" description="Disordered" evidence="1">
    <location>
        <begin position="277"/>
        <end position="302"/>
    </location>
</feature>
<evidence type="ECO:0000313" key="2">
    <source>
        <dbReference type="EMBL" id="QTQ13566.1"/>
    </source>
</evidence>
<evidence type="ECO:0000313" key="3">
    <source>
        <dbReference type="Proteomes" id="UP000671908"/>
    </source>
</evidence>
<dbReference type="AlphaFoldDB" id="A0A975F3B5"/>
<sequence length="533" mass="58900">MFYRRHHRRFSALYFKAAGVKAIAPFFAFCFLLFALFVFGSCASVKPGIKNARSDPKFKMREGRFFKENLSNGIPVVIKEGIGDRTGFAFALLIEGGSSLQSHSTAGTDKIVFSFVLSNAENLINGTDGGTLKTGIMRPFVECTPDYSLFGFSAEKKYFETVKSAFLTSFSDTAFTEEKLSDFKREYKKIGERRFLPERFMQAVRKEIFAGTPYEISPDPTCDSLKNIKLNDIKARYSAIKDPAKLKVVATGNFDERQAALLTSELEKSLGNLRHLKPSTEEFGDAPPSLKPQDRESPHSKAPSLSVALPFLNIAAGTKIFDRADFLEEKDTELDSFSPDDPPSGKNAGVDPTLPAARGIVGVMPLGDNEKLLAGVFAAPAFSSEDYPAFSLCLMVFNNMLRRSLLGVENAARSAGCALLPGKTQAGIISVYGAKDAETVMETVNSLRSSFPSTSDLDRILFQYKRDFVSQSVRAGESSKGELFRLVRSWEYLSLPEAYTRRPSVINEVSASQVFAAFETYIEKAPIQWFVLK</sequence>
<gene>
    <name evidence="2" type="ORF">HRQ91_03335</name>
</gene>
<dbReference type="RefSeq" id="WP_210120255.1">
    <property type="nucleotide sequence ID" value="NZ_CP054142.1"/>
</dbReference>
<organism evidence="2 3">
    <name type="scientific">Treponema parvum</name>
    <dbReference type="NCBI Taxonomy" id="138851"/>
    <lineage>
        <taxon>Bacteria</taxon>
        <taxon>Pseudomonadati</taxon>
        <taxon>Spirochaetota</taxon>
        <taxon>Spirochaetia</taxon>
        <taxon>Spirochaetales</taxon>
        <taxon>Treponemataceae</taxon>
        <taxon>Treponema</taxon>
    </lineage>
</organism>
<feature type="region of interest" description="Disordered" evidence="1">
    <location>
        <begin position="332"/>
        <end position="352"/>
    </location>
</feature>
<proteinExistence type="predicted"/>
<dbReference type="KEGG" id="tpav:HRQ91_03335"/>
<dbReference type="Gene3D" id="3.30.830.10">
    <property type="entry name" value="Metalloenzyme, LuxS/M16 peptidase-like"/>
    <property type="match status" value="2"/>
</dbReference>
<dbReference type="Proteomes" id="UP000671908">
    <property type="component" value="Chromosome"/>
</dbReference>
<protein>
    <submittedName>
        <fullName evidence="2">Insulinase family protein</fullName>
    </submittedName>
</protein>
<dbReference type="GO" id="GO:0046872">
    <property type="term" value="F:metal ion binding"/>
    <property type="evidence" value="ECO:0007669"/>
    <property type="project" value="InterPro"/>
</dbReference>
<dbReference type="EMBL" id="CP054142">
    <property type="protein sequence ID" value="QTQ13566.1"/>
    <property type="molecule type" value="Genomic_DNA"/>
</dbReference>
<keyword evidence="3" id="KW-1185">Reference proteome</keyword>